<feature type="region of interest" description="Disordered" evidence="1">
    <location>
        <begin position="338"/>
        <end position="412"/>
    </location>
</feature>
<dbReference type="Proteomes" id="UP000054558">
    <property type="component" value="Unassembled WGS sequence"/>
</dbReference>
<protein>
    <submittedName>
        <fullName evidence="2">Uncharacterized protein</fullName>
    </submittedName>
</protein>
<evidence type="ECO:0000313" key="2">
    <source>
        <dbReference type="EMBL" id="GAQ80832.1"/>
    </source>
</evidence>
<feature type="compositionally biased region" description="Basic and acidic residues" evidence="1">
    <location>
        <begin position="447"/>
        <end position="458"/>
    </location>
</feature>
<feature type="region of interest" description="Disordered" evidence="1">
    <location>
        <begin position="608"/>
        <end position="709"/>
    </location>
</feature>
<accession>A0A1Y1HSN9</accession>
<reference evidence="2 3" key="1">
    <citation type="journal article" date="2014" name="Nat. Commun.">
        <title>Klebsormidium flaccidum genome reveals primary factors for plant terrestrial adaptation.</title>
        <authorList>
            <person name="Hori K."/>
            <person name="Maruyama F."/>
            <person name="Fujisawa T."/>
            <person name="Togashi T."/>
            <person name="Yamamoto N."/>
            <person name="Seo M."/>
            <person name="Sato S."/>
            <person name="Yamada T."/>
            <person name="Mori H."/>
            <person name="Tajima N."/>
            <person name="Moriyama T."/>
            <person name="Ikeuchi M."/>
            <person name="Watanabe M."/>
            <person name="Wada H."/>
            <person name="Kobayashi K."/>
            <person name="Saito M."/>
            <person name="Masuda T."/>
            <person name="Sasaki-Sekimoto Y."/>
            <person name="Mashiguchi K."/>
            <person name="Awai K."/>
            <person name="Shimojima M."/>
            <person name="Masuda S."/>
            <person name="Iwai M."/>
            <person name="Nobusawa T."/>
            <person name="Narise T."/>
            <person name="Kondo S."/>
            <person name="Saito H."/>
            <person name="Sato R."/>
            <person name="Murakawa M."/>
            <person name="Ihara Y."/>
            <person name="Oshima-Yamada Y."/>
            <person name="Ohtaka K."/>
            <person name="Satoh M."/>
            <person name="Sonobe K."/>
            <person name="Ishii M."/>
            <person name="Ohtani R."/>
            <person name="Kanamori-Sato M."/>
            <person name="Honoki R."/>
            <person name="Miyazaki D."/>
            <person name="Mochizuki H."/>
            <person name="Umetsu J."/>
            <person name="Higashi K."/>
            <person name="Shibata D."/>
            <person name="Kamiya Y."/>
            <person name="Sato N."/>
            <person name="Nakamura Y."/>
            <person name="Tabata S."/>
            <person name="Ida S."/>
            <person name="Kurokawa K."/>
            <person name="Ohta H."/>
        </authorList>
    </citation>
    <scope>NUCLEOTIDE SEQUENCE [LARGE SCALE GENOMIC DNA]</scope>
    <source>
        <strain evidence="2 3">NIES-2285</strain>
    </source>
</reference>
<evidence type="ECO:0000313" key="3">
    <source>
        <dbReference type="Proteomes" id="UP000054558"/>
    </source>
</evidence>
<name>A0A1Y1HSN9_KLENI</name>
<feature type="region of interest" description="Disordered" evidence="1">
    <location>
        <begin position="192"/>
        <end position="230"/>
    </location>
</feature>
<feature type="compositionally biased region" description="Basic and acidic residues" evidence="1">
    <location>
        <begin position="639"/>
        <end position="654"/>
    </location>
</feature>
<dbReference type="AlphaFoldDB" id="A0A1Y1HSN9"/>
<feature type="compositionally biased region" description="Gly residues" evidence="1">
    <location>
        <begin position="664"/>
        <end position="675"/>
    </location>
</feature>
<keyword evidence="3" id="KW-1185">Reference proteome</keyword>
<sequence length="709" mass="73421">MRSTLENFPYPHSDAMQAAFLAVLLTVRKDEQGQILRPWLGELLGSNEAWYEDVLNGIFGAQAHQRRLDERISAPARGIDPQGISAHGLLSGSPGAQRECAFKAPRRGEGRANTLANQRVQSAPAAPPFPTNTPVQSPFVSAPVPNLPPSNPVDAPLGPKKSFPAVSWGQLGSPQVSKTSAFGTTAVPSQTLSVEGAGDRDKGAPGNGGLTRGGTGGGCGQVDSATERWSPSGNRWLVTASETATPSAPAPQTTVFTPAVASSPPFVCDYPPNTSPFSEPFGLKESLGGGRSEGVLVTPQETLIDFYKSAQEALQAGLGVLGARPGANERPTRIKRTAAELWGEEPHPKKRSKAADSGAGVGARATDEPAAAEGTGELDKSVAPAAVATEVERNSVPAGSGGKGDRAGREAVAAGAQIVPPTSVLSLSNLPATFAPEPSPDGTDPAKSSDSEPSREDEVPSSAPQSLTEAADSKPRQKYPPFSRQALFQEERAVMNALLRAVHAQGGPNRAPVPLSAAGQRLRSSGLTVWGKHPRPSVRARQHPLFFIIHTKADPEGKDVPADVSLTQWGWEEAERLHQEEEAAKMTSAAAAPPLVSSLVGGGVTVARPVGETGGEGLECNFAEEGPEGPPEGLPGGLERTHEVGKEPPGEKSKVPSFQEPGASTGGLVQGGADGRSGEESEGEPKLKDTAMAPEYAGQDNEGAGSTLT</sequence>
<gene>
    <name evidence="2" type="ORF">KFL_000630340</name>
</gene>
<dbReference type="EMBL" id="DF237012">
    <property type="protein sequence ID" value="GAQ80832.1"/>
    <property type="molecule type" value="Genomic_DNA"/>
</dbReference>
<proteinExistence type="predicted"/>
<organism evidence="2 3">
    <name type="scientific">Klebsormidium nitens</name>
    <name type="common">Green alga</name>
    <name type="synonym">Ulothrix nitens</name>
    <dbReference type="NCBI Taxonomy" id="105231"/>
    <lineage>
        <taxon>Eukaryota</taxon>
        <taxon>Viridiplantae</taxon>
        <taxon>Streptophyta</taxon>
        <taxon>Klebsormidiophyceae</taxon>
        <taxon>Klebsormidiales</taxon>
        <taxon>Klebsormidiaceae</taxon>
        <taxon>Klebsormidium</taxon>
    </lineage>
</organism>
<feature type="compositionally biased region" description="Gly residues" evidence="1">
    <location>
        <begin position="205"/>
        <end position="220"/>
    </location>
</feature>
<feature type="region of interest" description="Disordered" evidence="1">
    <location>
        <begin position="429"/>
        <end position="480"/>
    </location>
</feature>
<feature type="compositionally biased region" description="Basic and acidic residues" evidence="1">
    <location>
        <begin position="676"/>
        <end position="689"/>
    </location>
</feature>
<evidence type="ECO:0000256" key="1">
    <source>
        <dbReference type="SAM" id="MobiDB-lite"/>
    </source>
</evidence>